<gene>
    <name evidence="1" type="ORF">BC952_2631</name>
</gene>
<dbReference type="EMBL" id="RBXA01000003">
    <property type="protein sequence ID" value="RKS92715.1"/>
    <property type="molecule type" value="Genomic_DNA"/>
</dbReference>
<name>A0A495RYZ2_9FLAO</name>
<reference evidence="1 2" key="1">
    <citation type="submission" date="2018-10" db="EMBL/GenBank/DDBJ databases">
        <title>Genomic Encyclopedia of Archaeal and Bacterial Type Strains, Phase II (KMG-II): from individual species to whole genera.</title>
        <authorList>
            <person name="Goeker M."/>
        </authorList>
    </citation>
    <scope>NUCLEOTIDE SEQUENCE [LARGE SCALE GENOMIC DNA]</scope>
    <source>
        <strain evidence="1 2">DSM 15094</strain>
    </source>
</reference>
<accession>A0A495RYZ2</accession>
<sequence length="42" mass="4883">MKSIDWKLESSFHKIEKAIRVDLPGTVRGHASIKKWLFENVS</sequence>
<dbReference type="AlphaFoldDB" id="A0A495RYZ2"/>
<organism evidence="1 2">
    <name type="scientific">Flavobacterium limicola</name>
    <dbReference type="NCBI Taxonomy" id="180441"/>
    <lineage>
        <taxon>Bacteria</taxon>
        <taxon>Pseudomonadati</taxon>
        <taxon>Bacteroidota</taxon>
        <taxon>Flavobacteriia</taxon>
        <taxon>Flavobacteriales</taxon>
        <taxon>Flavobacteriaceae</taxon>
        <taxon>Flavobacterium</taxon>
    </lineage>
</organism>
<comment type="caution">
    <text evidence="1">The sequence shown here is derived from an EMBL/GenBank/DDBJ whole genome shotgun (WGS) entry which is preliminary data.</text>
</comment>
<protein>
    <recommendedName>
        <fullName evidence="3">DDE family transposase</fullName>
    </recommendedName>
</protein>
<keyword evidence="2" id="KW-1185">Reference proteome</keyword>
<evidence type="ECO:0000313" key="2">
    <source>
        <dbReference type="Proteomes" id="UP000280091"/>
    </source>
</evidence>
<proteinExistence type="predicted"/>
<evidence type="ECO:0008006" key="3">
    <source>
        <dbReference type="Google" id="ProtNLM"/>
    </source>
</evidence>
<dbReference type="RefSeq" id="WP_279629648.1">
    <property type="nucleotide sequence ID" value="NZ_RBXA01000003.1"/>
</dbReference>
<dbReference type="Proteomes" id="UP000280091">
    <property type="component" value="Unassembled WGS sequence"/>
</dbReference>
<evidence type="ECO:0000313" key="1">
    <source>
        <dbReference type="EMBL" id="RKS92715.1"/>
    </source>
</evidence>